<feature type="domain" description="HTH cro/C1-type" evidence="1">
    <location>
        <begin position="9"/>
        <end position="46"/>
    </location>
</feature>
<dbReference type="Gene3D" id="1.10.260.40">
    <property type="entry name" value="lambda repressor-like DNA-binding domains"/>
    <property type="match status" value="1"/>
</dbReference>
<accession>A0A1I2UQH0</accession>
<dbReference type="STRING" id="582675.SAMN05192565_11189"/>
<evidence type="ECO:0000259" key="1">
    <source>
        <dbReference type="PROSITE" id="PS50943"/>
    </source>
</evidence>
<evidence type="ECO:0000313" key="3">
    <source>
        <dbReference type="Proteomes" id="UP000199229"/>
    </source>
</evidence>
<reference evidence="3" key="1">
    <citation type="submission" date="2016-10" db="EMBL/GenBank/DDBJ databases">
        <authorList>
            <person name="Varghese N."/>
            <person name="Submissions S."/>
        </authorList>
    </citation>
    <scope>NUCLEOTIDE SEQUENCE [LARGE SCALE GENOMIC DNA]</scope>
    <source>
        <strain evidence="3">Gh-105</strain>
    </source>
</reference>
<dbReference type="SUPFAM" id="SSF47413">
    <property type="entry name" value="lambda repressor-like DNA-binding domains"/>
    <property type="match status" value="1"/>
</dbReference>
<proteinExistence type="predicted"/>
<organism evidence="2 3">
    <name type="scientific">Methylobacterium gossipiicola</name>
    <dbReference type="NCBI Taxonomy" id="582675"/>
    <lineage>
        <taxon>Bacteria</taxon>
        <taxon>Pseudomonadati</taxon>
        <taxon>Pseudomonadota</taxon>
        <taxon>Alphaproteobacteria</taxon>
        <taxon>Hyphomicrobiales</taxon>
        <taxon>Methylobacteriaceae</taxon>
        <taxon>Methylobacterium</taxon>
    </lineage>
</organism>
<dbReference type="InterPro" id="IPR001387">
    <property type="entry name" value="Cro/C1-type_HTH"/>
</dbReference>
<protein>
    <recommendedName>
        <fullName evidence="1">HTH cro/C1-type domain-containing protein</fullName>
    </recommendedName>
</protein>
<dbReference type="EMBL" id="FOPM01000011">
    <property type="protein sequence ID" value="SFG79250.1"/>
    <property type="molecule type" value="Genomic_DNA"/>
</dbReference>
<dbReference type="InterPro" id="IPR010982">
    <property type="entry name" value="Lambda_DNA-bd_dom_sf"/>
</dbReference>
<gene>
    <name evidence="2" type="ORF">SAMN05192565_11189</name>
</gene>
<evidence type="ECO:0000313" key="2">
    <source>
        <dbReference type="EMBL" id="SFG79250.1"/>
    </source>
</evidence>
<sequence>MRLGGASGAIGVTIQQYLRYETGNARISCGKLYTIARTFGVPISAFFRDTSIENYADESDTEMRSLFRDDLCLDLLRAYEAIPSRFQRRKVLDIVRAAARIKATER</sequence>
<dbReference type="AlphaFoldDB" id="A0A1I2UQH0"/>
<dbReference type="PROSITE" id="PS50943">
    <property type="entry name" value="HTH_CROC1"/>
    <property type="match status" value="1"/>
</dbReference>
<dbReference type="Proteomes" id="UP000199229">
    <property type="component" value="Unassembled WGS sequence"/>
</dbReference>
<dbReference type="CDD" id="cd00093">
    <property type="entry name" value="HTH_XRE"/>
    <property type="match status" value="1"/>
</dbReference>
<dbReference type="GO" id="GO:0003677">
    <property type="term" value="F:DNA binding"/>
    <property type="evidence" value="ECO:0007669"/>
    <property type="project" value="InterPro"/>
</dbReference>
<keyword evidence="3" id="KW-1185">Reference proteome</keyword>
<name>A0A1I2UQH0_9HYPH</name>